<sequence>MSGKKKESGKFRSVLLIIILPLMFLLIAGGIVLWAAGVNVLKPIQEAAAKTPVLKELVPEPGNKKDTASSKDSGNTAALEKTIKDQKSEISILNKDLETSKSEIDGLNQKIRSLEKTAEDQKKPPEDSTAKTSGSNSSSKSDKVISVYKSMDSGKAAKIITQLKEQEALKILNGLSKKQLADILAKMTPEQAATYTEKIAASQE</sequence>
<feature type="region of interest" description="Disordered" evidence="1">
    <location>
        <begin position="115"/>
        <end position="142"/>
    </location>
</feature>
<keyword evidence="2" id="KW-1133">Transmembrane helix</keyword>
<dbReference type="EMBL" id="CP048852">
    <property type="protein sequence ID" value="QIW79837.1"/>
    <property type="molecule type" value="Genomic_DNA"/>
</dbReference>
<feature type="compositionally biased region" description="Basic and acidic residues" evidence="1">
    <location>
        <begin position="115"/>
        <end position="129"/>
    </location>
</feature>
<organism evidence="4 5">
    <name type="scientific">Bacillus tequilensis</name>
    <dbReference type="NCBI Taxonomy" id="227866"/>
    <lineage>
        <taxon>Bacteria</taxon>
        <taxon>Bacillati</taxon>
        <taxon>Bacillota</taxon>
        <taxon>Bacilli</taxon>
        <taxon>Bacillales</taxon>
        <taxon>Bacillaceae</taxon>
        <taxon>Bacillus</taxon>
    </lineage>
</organism>
<dbReference type="InterPro" id="IPR038076">
    <property type="entry name" value="MgtE_N_sf"/>
</dbReference>
<feature type="compositionally biased region" description="Low complexity" evidence="1">
    <location>
        <begin position="130"/>
        <end position="142"/>
    </location>
</feature>
<feature type="region of interest" description="Disordered" evidence="1">
    <location>
        <begin position="58"/>
        <end position="78"/>
    </location>
</feature>
<dbReference type="InterPro" id="IPR006668">
    <property type="entry name" value="Mg_transptr_MgtE_intracell_dom"/>
</dbReference>
<gene>
    <name evidence="4" type="ORF">G4P54_08485</name>
</gene>
<keyword evidence="5" id="KW-1185">Reference proteome</keyword>
<feature type="domain" description="Magnesium transporter MgtE intracellular" evidence="3">
    <location>
        <begin position="141"/>
        <end position="199"/>
    </location>
</feature>
<dbReference type="Gene3D" id="1.25.60.10">
    <property type="entry name" value="MgtE N-terminal domain-like"/>
    <property type="match status" value="1"/>
</dbReference>
<dbReference type="Proteomes" id="UP000501914">
    <property type="component" value="Chromosome"/>
</dbReference>
<dbReference type="KEGG" id="bteq:G4P54_08485"/>
<evidence type="ECO:0000259" key="3">
    <source>
        <dbReference type="Pfam" id="PF03448"/>
    </source>
</evidence>
<evidence type="ECO:0000313" key="4">
    <source>
        <dbReference type="EMBL" id="QIW79837.1"/>
    </source>
</evidence>
<evidence type="ECO:0000256" key="2">
    <source>
        <dbReference type="SAM" id="Phobius"/>
    </source>
</evidence>
<evidence type="ECO:0000256" key="1">
    <source>
        <dbReference type="SAM" id="MobiDB-lite"/>
    </source>
</evidence>
<evidence type="ECO:0000313" key="5">
    <source>
        <dbReference type="Proteomes" id="UP000501914"/>
    </source>
</evidence>
<protein>
    <submittedName>
        <fullName evidence="4">MotE family protein</fullName>
    </submittedName>
</protein>
<keyword evidence="2" id="KW-0812">Transmembrane</keyword>
<dbReference type="SUPFAM" id="SSF158791">
    <property type="entry name" value="MgtE N-terminal domain-like"/>
    <property type="match status" value="1"/>
</dbReference>
<dbReference type="AlphaFoldDB" id="A0A6H0WJX9"/>
<dbReference type="Pfam" id="PF03448">
    <property type="entry name" value="MgtE_N"/>
    <property type="match status" value="1"/>
</dbReference>
<feature type="transmembrane region" description="Helical" evidence="2">
    <location>
        <begin position="12"/>
        <end position="36"/>
    </location>
</feature>
<name>A0A6H0WJX9_9BACI</name>
<keyword evidence="2" id="KW-0472">Membrane</keyword>
<dbReference type="RefSeq" id="WP_024716051.1">
    <property type="nucleotide sequence ID" value="NZ_CP048852.1"/>
</dbReference>
<proteinExistence type="predicted"/>
<accession>A0A6H0WJX9</accession>
<reference evidence="4 5" key="1">
    <citation type="submission" date="2020-02" db="EMBL/GenBank/DDBJ databases">
        <title>Genome sequencing, annotation and comparative genomic analysis of Bacillus tequilensis EA-CB0015, an effective biological control agent against Pseudocercospora fijiensis in banana plants.</title>
        <authorList>
            <person name="Cuellar-Gaviria T.Z."/>
            <person name="Ju K.-S."/>
            <person name="Villegas-Escobar V."/>
        </authorList>
    </citation>
    <scope>NUCLEOTIDE SEQUENCE [LARGE SCALE GENOMIC DNA]</scope>
    <source>
        <strain evidence="4 5">EA-CB0015</strain>
    </source>
</reference>